<keyword evidence="9" id="KW-0547">Nucleotide-binding</keyword>
<keyword evidence="9" id="KW-0067">ATP-binding</keyword>
<evidence type="ECO:0000256" key="3">
    <source>
        <dbReference type="ARBA" id="ARBA00022448"/>
    </source>
</evidence>
<protein>
    <submittedName>
        <fullName evidence="9">ATP-binding cassette sub-family G member 5</fullName>
    </submittedName>
</protein>
<feature type="transmembrane region" description="Helical" evidence="7">
    <location>
        <begin position="371"/>
        <end position="391"/>
    </location>
</feature>
<evidence type="ECO:0000256" key="2">
    <source>
        <dbReference type="ARBA" id="ARBA00005814"/>
    </source>
</evidence>
<dbReference type="InterPro" id="IPR003439">
    <property type="entry name" value="ABC_transporter-like_ATP-bd"/>
</dbReference>
<dbReference type="FunFam" id="3.40.50.300:FF:001473">
    <property type="entry name" value="ATP-binding cassette transporter"/>
    <property type="match status" value="1"/>
</dbReference>
<dbReference type="Pfam" id="PF01061">
    <property type="entry name" value="ABC2_membrane"/>
    <property type="match status" value="1"/>
</dbReference>
<keyword evidence="6 7" id="KW-0472">Membrane</keyword>
<dbReference type="STRING" id="158441.A0A226D016"/>
<evidence type="ECO:0000256" key="1">
    <source>
        <dbReference type="ARBA" id="ARBA00004141"/>
    </source>
</evidence>
<evidence type="ECO:0000313" key="10">
    <source>
        <dbReference type="Proteomes" id="UP000198287"/>
    </source>
</evidence>
<proteinExistence type="inferred from homology"/>
<comment type="subcellular location">
    <subcellularLocation>
        <location evidence="1">Membrane</location>
        <topology evidence="1">Multi-pass membrane protein</topology>
    </subcellularLocation>
</comment>
<keyword evidence="4 7" id="KW-0812">Transmembrane</keyword>
<evidence type="ECO:0000256" key="7">
    <source>
        <dbReference type="SAM" id="Phobius"/>
    </source>
</evidence>
<dbReference type="GO" id="GO:0016887">
    <property type="term" value="F:ATP hydrolysis activity"/>
    <property type="evidence" value="ECO:0007669"/>
    <property type="project" value="InterPro"/>
</dbReference>
<name>A0A226D016_FOLCA</name>
<feature type="domain" description="ABC transporter" evidence="8">
    <location>
        <begin position="17"/>
        <end position="267"/>
    </location>
</feature>
<keyword evidence="3" id="KW-0813">Transport</keyword>
<dbReference type="InterPro" id="IPR027417">
    <property type="entry name" value="P-loop_NTPase"/>
</dbReference>
<dbReference type="PANTHER" id="PTHR48041:SF113">
    <property type="entry name" value="ATP-BINDING CASSETTE SUB-FAMILY G MEMBER 5"/>
    <property type="match status" value="1"/>
</dbReference>
<comment type="similarity">
    <text evidence="2">Belongs to the ABC transporter superfamily. ABCG family. Eye pigment precursor importer (TC 3.A.1.204) subfamily.</text>
</comment>
<dbReference type="Pfam" id="PF00005">
    <property type="entry name" value="ABC_tran"/>
    <property type="match status" value="1"/>
</dbReference>
<gene>
    <name evidence="9" type="ORF">Fcan01_26234</name>
</gene>
<evidence type="ECO:0000313" key="9">
    <source>
        <dbReference type="EMBL" id="OXA38912.1"/>
    </source>
</evidence>
<dbReference type="AlphaFoldDB" id="A0A226D016"/>
<evidence type="ECO:0000259" key="8">
    <source>
        <dbReference type="PROSITE" id="PS50893"/>
    </source>
</evidence>
<keyword evidence="10" id="KW-1185">Reference proteome</keyword>
<dbReference type="GO" id="GO:0140359">
    <property type="term" value="F:ABC-type transporter activity"/>
    <property type="evidence" value="ECO:0007669"/>
    <property type="project" value="InterPro"/>
</dbReference>
<sequence length="651" mass="73434">MSTIIGGGGGIQSDYVLEISNLYFTGHIEPQTWLKQITGTTRTGLILRDVSLEVGSSNIMAILGSKGSGKKALLDIIACRANNGSKKGYVLLNGVNMNRRLFHSTCSYITGQTDKFLMPGLTVHQTLHHEACLTLKVPSSMRKIRVRQILSDVALTQLAGSTVDMLTPSEKRRLAIGLHLIKDPVVLLCDEPAWGLDPLNTYFIISILSNYTKKYGRIVILTMEKPRSDIFPFLDRVTYLCLGDVVYSGNTRQMLDYFRNIGFPCPEIENALIYYLCLATVDRRSHEKFIESSNQIGLLVDKFKLEGNSFLRLKGGGGSLDDQMSSTRGMGTSVTPLHAFGRPSVFGKMATLMMRNYSNTFLFSMQGLHNVFFQLFFLPFLFFLMWIFYFGKNDETQAIFVTYNGLVLNILCITYFAAVWSTLLTFGPFRKMYYQEARNGIYSGPLFITAHTISSAPYDVITCLIGSRIVFELTGLSSTSDWLLLFLVLLACYTMAKQQTFASMLTLKNKFYAVAFLSAGHALQITLGSCTVRSMRGLPDWQYYLSYITQPRYASSYLQEQIFLEYKDVNLRSVVGSRGNCFSSSFSPGCRYLNGTHYLYDRYYTHSVDRDDVNTYLNFGICWAFPAVVFLFSLVVYALPLPTLVKQKFRD</sequence>
<dbReference type="Gene3D" id="3.40.50.300">
    <property type="entry name" value="P-loop containing nucleotide triphosphate hydrolases"/>
    <property type="match status" value="1"/>
</dbReference>
<dbReference type="InterPro" id="IPR050352">
    <property type="entry name" value="ABCG_transporters"/>
</dbReference>
<organism evidence="9 10">
    <name type="scientific">Folsomia candida</name>
    <name type="common">Springtail</name>
    <dbReference type="NCBI Taxonomy" id="158441"/>
    <lineage>
        <taxon>Eukaryota</taxon>
        <taxon>Metazoa</taxon>
        <taxon>Ecdysozoa</taxon>
        <taxon>Arthropoda</taxon>
        <taxon>Hexapoda</taxon>
        <taxon>Collembola</taxon>
        <taxon>Entomobryomorpha</taxon>
        <taxon>Isotomoidea</taxon>
        <taxon>Isotomidae</taxon>
        <taxon>Proisotominae</taxon>
        <taxon>Folsomia</taxon>
    </lineage>
</organism>
<accession>A0A226D016</accession>
<reference evidence="9 10" key="1">
    <citation type="submission" date="2015-12" db="EMBL/GenBank/DDBJ databases">
        <title>The genome of Folsomia candida.</title>
        <authorList>
            <person name="Faddeeva A."/>
            <person name="Derks M.F."/>
            <person name="Anvar Y."/>
            <person name="Smit S."/>
            <person name="Van Straalen N."/>
            <person name="Roelofs D."/>
        </authorList>
    </citation>
    <scope>NUCLEOTIDE SEQUENCE [LARGE SCALE GENOMIC DNA]</scope>
    <source>
        <strain evidence="9 10">VU population</strain>
        <tissue evidence="9">Whole body</tissue>
    </source>
</reference>
<feature type="transmembrane region" description="Helical" evidence="7">
    <location>
        <begin position="403"/>
        <end position="423"/>
    </location>
</feature>
<dbReference type="InterPro" id="IPR013525">
    <property type="entry name" value="ABC2_TM"/>
</dbReference>
<evidence type="ECO:0000256" key="6">
    <source>
        <dbReference type="ARBA" id="ARBA00023136"/>
    </source>
</evidence>
<dbReference type="PROSITE" id="PS50893">
    <property type="entry name" value="ABC_TRANSPORTER_2"/>
    <property type="match status" value="1"/>
</dbReference>
<dbReference type="PANTHER" id="PTHR48041">
    <property type="entry name" value="ABC TRANSPORTER G FAMILY MEMBER 28"/>
    <property type="match status" value="1"/>
</dbReference>
<dbReference type="GO" id="GO:0043190">
    <property type="term" value="C:ATP-binding cassette (ABC) transporter complex"/>
    <property type="evidence" value="ECO:0007669"/>
    <property type="project" value="TreeGrafter"/>
</dbReference>
<dbReference type="Proteomes" id="UP000198287">
    <property type="component" value="Unassembled WGS sequence"/>
</dbReference>
<evidence type="ECO:0000256" key="5">
    <source>
        <dbReference type="ARBA" id="ARBA00022989"/>
    </source>
</evidence>
<evidence type="ECO:0000256" key="4">
    <source>
        <dbReference type="ARBA" id="ARBA00022692"/>
    </source>
</evidence>
<keyword evidence="5 7" id="KW-1133">Transmembrane helix</keyword>
<dbReference type="GO" id="GO:0005524">
    <property type="term" value="F:ATP binding"/>
    <property type="evidence" value="ECO:0007669"/>
    <property type="project" value="UniProtKB-KW"/>
</dbReference>
<dbReference type="SUPFAM" id="SSF52540">
    <property type="entry name" value="P-loop containing nucleoside triphosphate hydrolases"/>
    <property type="match status" value="1"/>
</dbReference>
<dbReference type="OrthoDB" id="66620at2759"/>
<comment type="caution">
    <text evidence="9">The sequence shown here is derived from an EMBL/GenBank/DDBJ whole genome shotgun (WGS) entry which is preliminary data.</text>
</comment>
<feature type="transmembrane region" description="Helical" evidence="7">
    <location>
        <begin position="616"/>
        <end position="639"/>
    </location>
</feature>
<dbReference type="EMBL" id="LNIX01000042">
    <property type="protein sequence ID" value="OXA38912.1"/>
    <property type="molecule type" value="Genomic_DNA"/>
</dbReference>
<dbReference type="OMA" id="SILWAFY"/>